<dbReference type="Proteomes" id="UP001549143">
    <property type="component" value="Unassembled WGS sequence"/>
</dbReference>
<gene>
    <name evidence="1" type="ORF">ABID44_000298</name>
</gene>
<dbReference type="EMBL" id="JBEPMN010000001">
    <property type="protein sequence ID" value="MET3659998.1"/>
    <property type="molecule type" value="Genomic_DNA"/>
</dbReference>
<organism evidence="1 2">
    <name type="scientific">Aquamicrobium ahrensii</name>
    <dbReference type="NCBI Taxonomy" id="469551"/>
    <lineage>
        <taxon>Bacteria</taxon>
        <taxon>Pseudomonadati</taxon>
        <taxon>Pseudomonadota</taxon>
        <taxon>Alphaproteobacteria</taxon>
        <taxon>Hyphomicrobiales</taxon>
        <taxon>Phyllobacteriaceae</taxon>
        <taxon>Aquamicrobium</taxon>
    </lineage>
</organism>
<keyword evidence="2" id="KW-1185">Reference proteome</keyword>
<dbReference type="InterPro" id="IPR025833">
    <property type="entry name" value="GDYXXLXY"/>
</dbReference>
<accession>A0ABV2KFY7</accession>
<evidence type="ECO:0000313" key="1">
    <source>
        <dbReference type="EMBL" id="MET3659998.1"/>
    </source>
</evidence>
<protein>
    <submittedName>
        <fullName evidence="1">Membrane-anchored protein</fullName>
    </submittedName>
</protein>
<evidence type="ECO:0000313" key="2">
    <source>
        <dbReference type="Proteomes" id="UP001549143"/>
    </source>
</evidence>
<dbReference type="Pfam" id="PF14345">
    <property type="entry name" value="GDYXXLXY"/>
    <property type="match status" value="1"/>
</dbReference>
<name>A0ABV2KFY7_9HYPH</name>
<comment type="caution">
    <text evidence="1">The sequence shown here is derived from an EMBL/GenBank/DDBJ whole genome shotgun (WGS) entry which is preliminary data.</text>
</comment>
<proteinExistence type="predicted"/>
<sequence>MSNGRKLVLSALLLALVQVGFLGWMIAGRATVLRDGREVLLKVEPVDPRDLLRGDYVILSYEISRIPLTIVSDIGEPGEGFDAAGKITVRLGKDEDGYWRARSAWIRNAPAGAAGPDEVDIAGQIPPLNLAYIDREVRVTYGIERFYLPEGEGRAIERDMRVRPFGVRVAVPASGGAQVKALMDGDQTLFQEPLY</sequence>
<dbReference type="RefSeq" id="WP_354149910.1">
    <property type="nucleotide sequence ID" value="NZ_JBEPMN010000001.1"/>
</dbReference>
<reference evidence="1 2" key="1">
    <citation type="submission" date="2024-06" db="EMBL/GenBank/DDBJ databases">
        <title>Genomic Encyclopedia of Type Strains, Phase IV (KMG-IV): sequencing the most valuable type-strain genomes for metagenomic binning, comparative biology and taxonomic classification.</title>
        <authorList>
            <person name="Goeker M."/>
        </authorList>
    </citation>
    <scope>NUCLEOTIDE SEQUENCE [LARGE SCALE GENOMIC DNA]</scope>
    <source>
        <strain evidence="1 2">DSM 19730</strain>
    </source>
</reference>